<feature type="domain" description="RNA polymerase sigma factor 70 region 4 type 2" evidence="6">
    <location>
        <begin position="113"/>
        <end position="161"/>
    </location>
</feature>
<dbReference type="InterPro" id="IPR013325">
    <property type="entry name" value="RNA_pol_sigma_r2"/>
</dbReference>
<keyword evidence="3" id="KW-0731">Sigma factor</keyword>
<evidence type="ECO:0000256" key="4">
    <source>
        <dbReference type="ARBA" id="ARBA00023163"/>
    </source>
</evidence>
<evidence type="ECO:0000313" key="7">
    <source>
        <dbReference type="EMBL" id="MFC4739613.1"/>
    </source>
</evidence>
<dbReference type="NCBIfam" id="TIGR02937">
    <property type="entry name" value="sigma70-ECF"/>
    <property type="match status" value="1"/>
</dbReference>
<organism evidence="7 8">
    <name type="scientific">Flavobacterium ponti</name>
    <dbReference type="NCBI Taxonomy" id="665133"/>
    <lineage>
        <taxon>Bacteria</taxon>
        <taxon>Pseudomonadati</taxon>
        <taxon>Bacteroidota</taxon>
        <taxon>Flavobacteriia</taxon>
        <taxon>Flavobacteriales</taxon>
        <taxon>Flavobacteriaceae</taxon>
        <taxon>Flavobacterium</taxon>
    </lineage>
</organism>
<sequence length="173" mass="20205">MKNNSISDTCDEKKFSAFFKSNVQGLRNYLYYKFGNSNQAEDITQDAFIKLWQNCKDVSIEKAKSYIYTIANNSSLNIIAHQKVVLNYEKNNSNSDRTNENPEFLLQQEEFRAKLLKAIQSINETQRIAFLMHRIDGKKYAEIAEELNISVKAVEKRIHIALIEIKKEIENFR</sequence>
<dbReference type="SUPFAM" id="SSF88946">
    <property type="entry name" value="Sigma2 domain of RNA polymerase sigma factors"/>
    <property type="match status" value="1"/>
</dbReference>
<name>A0ABV9P1Z1_9FLAO</name>
<dbReference type="InterPro" id="IPR039425">
    <property type="entry name" value="RNA_pol_sigma-70-like"/>
</dbReference>
<dbReference type="EMBL" id="JBHSGW010000004">
    <property type="protein sequence ID" value="MFC4739613.1"/>
    <property type="molecule type" value="Genomic_DNA"/>
</dbReference>
<dbReference type="SUPFAM" id="SSF88659">
    <property type="entry name" value="Sigma3 and sigma4 domains of RNA polymerase sigma factors"/>
    <property type="match status" value="1"/>
</dbReference>
<dbReference type="Proteomes" id="UP001595885">
    <property type="component" value="Unassembled WGS sequence"/>
</dbReference>
<evidence type="ECO:0000256" key="2">
    <source>
        <dbReference type="ARBA" id="ARBA00023015"/>
    </source>
</evidence>
<dbReference type="PANTHER" id="PTHR43133">
    <property type="entry name" value="RNA POLYMERASE ECF-TYPE SIGMA FACTO"/>
    <property type="match status" value="1"/>
</dbReference>
<keyword evidence="8" id="KW-1185">Reference proteome</keyword>
<dbReference type="PANTHER" id="PTHR43133:SF46">
    <property type="entry name" value="RNA POLYMERASE SIGMA-70 FACTOR ECF SUBFAMILY"/>
    <property type="match status" value="1"/>
</dbReference>
<evidence type="ECO:0000259" key="5">
    <source>
        <dbReference type="Pfam" id="PF04542"/>
    </source>
</evidence>
<dbReference type="RefSeq" id="WP_379739384.1">
    <property type="nucleotide sequence ID" value="NZ_JBHSGW010000004.1"/>
</dbReference>
<dbReference type="CDD" id="cd06171">
    <property type="entry name" value="Sigma70_r4"/>
    <property type="match status" value="1"/>
</dbReference>
<protein>
    <submittedName>
        <fullName evidence="7">RNA polymerase sigma factor</fullName>
    </submittedName>
</protein>
<dbReference type="InterPro" id="IPR013249">
    <property type="entry name" value="RNA_pol_sigma70_r4_t2"/>
</dbReference>
<feature type="domain" description="RNA polymerase sigma-70 region 2" evidence="5">
    <location>
        <begin position="19"/>
        <end position="82"/>
    </location>
</feature>
<reference evidence="8" key="1">
    <citation type="journal article" date="2019" name="Int. J. Syst. Evol. Microbiol.">
        <title>The Global Catalogue of Microorganisms (GCM) 10K type strain sequencing project: providing services to taxonomists for standard genome sequencing and annotation.</title>
        <authorList>
            <consortium name="The Broad Institute Genomics Platform"/>
            <consortium name="The Broad Institute Genome Sequencing Center for Infectious Disease"/>
            <person name="Wu L."/>
            <person name="Ma J."/>
        </authorList>
    </citation>
    <scope>NUCLEOTIDE SEQUENCE [LARGE SCALE GENOMIC DNA]</scope>
    <source>
        <strain evidence="8">CCUG 50349</strain>
    </source>
</reference>
<dbReference type="Pfam" id="PF08281">
    <property type="entry name" value="Sigma70_r4_2"/>
    <property type="match status" value="1"/>
</dbReference>
<dbReference type="InterPro" id="IPR014284">
    <property type="entry name" value="RNA_pol_sigma-70_dom"/>
</dbReference>
<keyword evidence="4" id="KW-0804">Transcription</keyword>
<keyword evidence="2" id="KW-0805">Transcription regulation</keyword>
<dbReference type="Pfam" id="PF04542">
    <property type="entry name" value="Sigma70_r2"/>
    <property type="match status" value="1"/>
</dbReference>
<dbReference type="Gene3D" id="1.10.10.10">
    <property type="entry name" value="Winged helix-like DNA-binding domain superfamily/Winged helix DNA-binding domain"/>
    <property type="match status" value="1"/>
</dbReference>
<comment type="similarity">
    <text evidence="1">Belongs to the sigma-70 factor family. ECF subfamily.</text>
</comment>
<proteinExistence type="inferred from homology"/>
<evidence type="ECO:0000256" key="1">
    <source>
        <dbReference type="ARBA" id="ARBA00010641"/>
    </source>
</evidence>
<gene>
    <name evidence="7" type="ORF">ACFO3U_06360</name>
</gene>
<evidence type="ECO:0000313" key="8">
    <source>
        <dbReference type="Proteomes" id="UP001595885"/>
    </source>
</evidence>
<accession>A0ABV9P1Z1</accession>
<dbReference type="InterPro" id="IPR036388">
    <property type="entry name" value="WH-like_DNA-bd_sf"/>
</dbReference>
<dbReference type="InterPro" id="IPR013324">
    <property type="entry name" value="RNA_pol_sigma_r3/r4-like"/>
</dbReference>
<dbReference type="InterPro" id="IPR007627">
    <property type="entry name" value="RNA_pol_sigma70_r2"/>
</dbReference>
<evidence type="ECO:0000259" key="6">
    <source>
        <dbReference type="Pfam" id="PF08281"/>
    </source>
</evidence>
<evidence type="ECO:0000256" key="3">
    <source>
        <dbReference type="ARBA" id="ARBA00023082"/>
    </source>
</evidence>
<comment type="caution">
    <text evidence="7">The sequence shown here is derived from an EMBL/GenBank/DDBJ whole genome shotgun (WGS) entry which is preliminary data.</text>
</comment>
<dbReference type="Gene3D" id="1.10.1740.10">
    <property type="match status" value="1"/>
</dbReference>